<reference evidence="3" key="1">
    <citation type="submission" date="2021-12" db="EMBL/GenBank/DDBJ databases">
        <authorList>
            <person name="Martin H S."/>
        </authorList>
    </citation>
    <scope>NUCLEOTIDE SEQUENCE</scope>
</reference>
<dbReference type="InterPro" id="IPR013783">
    <property type="entry name" value="Ig-like_fold"/>
</dbReference>
<dbReference type="InterPro" id="IPR037448">
    <property type="entry name" value="Zig-8"/>
</dbReference>
<dbReference type="SUPFAM" id="SSF48726">
    <property type="entry name" value="Immunoglobulin"/>
    <property type="match status" value="2"/>
</dbReference>
<dbReference type="PROSITE" id="PS50835">
    <property type="entry name" value="IG_LIKE"/>
    <property type="match status" value="2"/>
</dbReference>
<feature type="domain" description="Ig-like" evidence="2">
    <location>
        <begin position="204"/>
        <end position="245"/>
    </location>
</feature>
<dbReference type="Gene3D" id="2.60.40.10">
    <property type="entry name" value="Immunoglobulins"/>
    <property type="match status" value="1"/>
</dbReference>
<dbReference type="PANTHER" id="PTHR23279:SF41">
    <property type="entry name" value="DEFECTIVE PROBOSCIS EXTENSION RESPONSE 4-RELATED"/>
    <property type="match status" value="1"/>
</dbReference>
<dbReference type="CDD" id="cd00096">
    <property type="entry name" value="Ig"/>
    <property type="match status" value="1"/>
</dbReference>
<dbReference type="PANTHER" id="PTHR23279">
    <property type="entry name" value="DEFECTIVE PROBOSCIS EXTENSION RESPONSE DPR -RELATED"/>
    <property type="match status" value="1"/>
</dbReference>
<evidence type="ECO:0000256" key="1">
    <source>
        <dbReference type="SAM" id="SignalP"/>
    </source>
</evidence>
<dbReference type="OrthoDB" id="6127080at2759"/>
<feature type="chain" id="PRO_5035430658" description="Ig-like domain-containing protein" evidence="1">
    <location>
        <begin position="33"/>
        <end position="537"/>
    </location>
</feature>
<dbReference type="InterPro" id="IPR003598">
    <property type="entry name" value="Ig_sub2"/>
</dbReference>
<dbReference type="Pfam" id="PF07679">
    <property type="entry name" value="I-set"/>
    <property type="match status" value="1"/>
</dbReference>
<feature type="non-terminal residue" evidence="3">
    <location>
        <position position="537"/>
    </location>
</feature>
<accession>A0A8J9V5L4</accession>
<protein>
    <recommendedName>
        <fullName evidence="2">Ig-like domain-containing protein</fullName>
    </recommendedName>
</protein>
<evidence type="ECO:0000313" key="3">
    <source>
        <dbReference type="EMBL" id="CAH0731752.1"/>
    </source>
</evidence>
<sequence length="537" mass="60773">MSCFRVPAERVGCSGMHRIVLLMTLLSRAVTPQLHATAPDTDATYLGSTMAPTVFTVPLTKPRRVSARRGKSDSPMLNYIFDSYATSNKHFHDKFKAPSFEGDMSSDAIIDADTGATVLFDCRVSSLRDKTVSWIRVSDEENLELLTVDLETHTADSRYKVDVAGETWKLTLSDAKVQDSGIYCCHVSTHPPMLRRFQLVVHPPEIKMSKEAFLESGETLSLKCAVLHLSTGEITPELHWYRGNSTTPLDEIRGGVLIETDLLTLTSHLQRWRSSIINTKTYPGADCGSDHKLLVAVMKVKLKKCVRSLVKNHGRPSPETLNTYEEVFNNKVTHLKLDNSIDIDMKWTTIKDIILDTRKDIQQQNYCSSRKAWISEETWKAINERKDLLTRRDSEKAQYNTISARVQCLCRRDYNQYLNSICEDIEDHARTLHTKDLFLRVKRITRELRPKTWAIQDSKGTLLTEIDQVAHLKVEDAGNYTCALEAPLGMKSVARVHVLQGSSLAELQSGVKTTTSYMSLLFTSLLFIFSTWHGDVR</sequence>
<dbReference type="InterPro" id="IPR013098">
    <property type="entry name" value="Ig_I-set"/>
</dbReference>
<dbReference type="InterPro" id="IPR036179">
    <property type="entry name" value="Ig-like_dom_sf"/>
</dbReference>
<dbReference type="InterPro" id="IPR013106">
    <property type="entry name" value="Ig_V-set"/>
</dbReference>
<dbReference type="GO" id="GO:0032589">
    <property type="term" value="C:neuron projection membrane"/>
    <property type="evidence" value="ECO:0007669"/>
    <property type="project" value="TreeGrafter"/>
</dbReference>
<feature type="signal peptide" evidence="1">
    <location>
        <begin position="1"/>
        <end position="32"/>
    </location>
</feature>
<keyword evidence="4" id="KW-1185">Reference proteome</keyword>
<evidence type="ECO:0000259" key="2">
    <source>
        <dbReference type="PROSITE" id="PS50835"/>
    </source>
</evidence>
<dbReference type="SMART" id="SM00408">
    <property type="entry name" value="IGc2"/>
    <property type="match status" value="1"/>
</dbReference>
<dbReference type="InterPro" id="IPR003599">
    <property type="entry name" value="Ig_sub"/>
</dbReference>
<dbReference type="AlphaFoldDB" id="A0A8J9V5L4"/>
<evidence type="ECO:0000313" key="4">
    <source>
        <dbReference type="Proteomes" id="UP000838878"/>
    </source>
</evidence>
<dbReference type="Proteomes" id="UP000838878">
    <property type="component" value="Chromosome 9"/>
</dbReference>
<dbReference type="SMART" id="SM00406">
    <property type="entry name" value="IGv"/>
    <property type="match status" value="1"/>
</dbReference>
<proteinExistence type="predicted"/>
<dbReference type="EMBL" id="OV170229">
    <property type="protein sequence ID" value="CAH0731752.1"/>
    <property type="molecule type" value="Genomic_DNA"/>
</dbReference>
<organism evidence="3 4">
    <name type="scientific">Brenthis ino</name>
    <name type="common">lesser marbled fritillary</name>
    <dbReference type="NCBI Taxonomy" id="405034"/>
    <lineage>
        <taxon>Eukaryota</taxon>
        <taxon>Metazoa</taxon>
        <taxon>Ecdysozoa</taxon>
        <taxon>Arthropoda</taxon>
        <taxon>Hexapoda</taxon>
        <taxon>Insecta</taxon>
        <taxon>Pterygota</taxon>
        <taxon>Neoptera</taxon>
        <taxon>Endopterygota</taxon>
        <taxon>Lepidoptera</taxon>
        <taxon>Glossata</taxon>
        <taxon>Ditrysia</taxon>
        <taxon>Papilionoidea</taxon>
        <taxon>Nymphalidae</taxon>
        <taxon>Heliconiinae</taxon>
        <taxon>Argynnini</taxon>
        <taxon>Brenthis</taxon>
    </lineage>
</organism>
<feature type="domain" description="Ig-like" evidence="2">
    <location>
        <begin position="98"/>
        <end position="188"/>
    </location>
</feature>
<gene>
    <name evidence="3" type="ORF">BINO364_LOCUS16543</name>
</gene>
<dbReference type="SMART" id="SM00409">
    <property type="entry name" value="IG"/>
    <property type="match status" value="2"/>
</dbReference>
<name>A0A8J9V5L4_9NEOP</name>
<keyword evidence="1" id="KW-0732">Signal</keyword>
<dbReference type="GO" id="GO:0050808">
    <property type="term" value="P:synapse organization"/>
    <property type="evidence" value="ECO:0007669"/>
    <property type="project" value="TreeGrafter"/>
</dbReference>
<dbReference type="InterPro" id="IPR007110">
    <property type="entry name" value="Ig-like_dom"/>
</dbReference>